<dbReference type="GO" id="GO:0061579">
    <property type="term" value="F:N-acyl homoserine lactone synthase activity"/>
    <property type="evidence" value="ECO:0007669"/>
    <property type="project" value="UniProtKB-UniRule"/>
</dbReference>
<keyword evidence="4 8" id="KW-0949">S-adenosyl-L-methionine</keyword>
<evidence type="ECO:0000256" key="8">
    <source>
        <dbReference type="RuleBase" id="RU361135"/>
    </source>
</evidence>
<name>A0A0P1F6A9_THAGE</name>
<dbReference type="GO" id="GO:0007165">
    <property type="term" value="P:signal transduction"/>
    <property type="evidence" value="ECO:0007669"/>
    <property type="project" value="TreeGrafter"/>
</dbReference>
<dbReference type="GO" id="GO:0009372">
    <property type="term" value="P:quorum sensing"/>
    <property type="evidence" value="ECO:0007669"/>
    <property type="project" value="UniProtKB-UniRule"/>
</dbReference>
<dbReference type="OrthoDB" id="6169313at2"/>
<dbReference type="Gene3D" id="3.40.630.30">
    <property type="match status" value="1"/>
</dbReference>
<dbReference type="InterPro" id="IPR001690">
    <property type="entry name" value="Autoind_synthase"/>
</dbReference>
<dbReference type="PROSITE" id="PS51187">
    <property type="entry name" value="AUTOINDUCER_SYNTH_2"/>
    <property type="match status" value="1"/>
</dbReference>
<protein>
    <recommendedName>
        <fullName evidence="1 8">Acyl-homoserine-lactone synthase</fullName>
        <ecNumber evidence="1 8">2.3.1.184</ecNumber>
    </recommendedName>
    <alternativeName>
        <fullName evidence="8">Autoinducer synthesis protein</fullName>
    </alternativeName>
</protein>
<dbReference type="AlphaFoldDB" id="A0A0P1F6A9"/>
<accession>A0A0P1F6A9</accession>
<proteinExistence type="inferred from homology"/>
<dbReference type="Proteomes" id="UP000051587">
    <property type="component" value="Unassembled WGS sequence"/>
</dbReference>
<evidence type="ECO:0000313" key="10">
    <source>
        <dbReference type="Proteomes" id="UP000051587"/>
    </source>
</evidence>
<dbReference type="PANTHER" id="PTHR39322">
    <property type="entry name" value="ACYL-HOMOSERINE-LACTONE SYNTHASE"/>
    <property type="match status" value="1"/>
</dbReference>
<dbReference type="SUPFAM" id="SSF55729">
    <property type="entry name" value="Acyl-CoA N-acyltransferases (Nat)"/>
    <property type="match status" value="1"/>
</dbReference>
<dbReference type="PANTHER" id="PTHR39322:SF1">
    <property type="entry name" value="ISOVALERYL-HOMOSERINE LACTONE SYNTHASE"/>
    <property type="match status" value="1"/>
</dbReference>
<keyword evidence="10" id="KW-1185">Reference proteome</keyword>
<dbReference type="EC" id="2.3.1.184" evidence="1 8"/>
<comment type="similarity">
    <text evidence="7 8">Belongs to the autoinducer synthase family.</text>
</comment>
<dbReference type="PRINTS" id="PR01549">
    <property type="entry name" value="AUTOINDCRSYN"/>
</dbReference>
<evidence type="ECO:0000256" key="5">
    <source>
        <dbReference type="ARBA" id="ARBA00022929"/>
    </source>
</evidence>
<dbReference type="InterPro" id="IPR018311">
    <property type="entry name" value="Autoind_synth_CS"/>
</dbReference>
<dbReference type="RefSeq" id="WP_058261244.1">
    <property type="nucleotide sequence ID" value="NZ_CP051181.1"/>
</dbReference>
<dbReference type="STRING" id="53501.SAMN04488043_103342"/>
<keyword evidence="2 7" id="KW-0673">Quorum sensing</keyword>
<evidence type="ECO:0000313" key="9">
    <source>
        <dbReference type="EMBL" id="CUH63035.1"/>
    </source>
</evidence>
<evidence type="ECO:0000256" key="3">
    <source>
        <dbReference type="ARBA" id="ARBA00022679"/>
    </source>
</evidence>
<keyword evidence="9" id="KW-0012">Acyltransferase</keyword>
<comment type="catalytic activity">
    <reaction evidence="6 8">
        <text>a fatty acyl-[ACP] + S-adenosyl-L-methionine = an N-acyl-L-homoserine lactone + S-methyl-5'-thioadenosine + holo-[ACP] + H(+)</text>
        <dbReference type="Rhea" id="RHEA:10096"/>
        <dbReference type="Rhea" id="RHEA-COMP:9685"/>
        <dbReference type="Rhea" id="RHEA-COMP:14125"/>
        <dbReference type="ChEBI" id="CHEBI:15378"/>
        <dbReference type="ChEBI" id="CHEBI:17509"/>
        <dbReference type="ChEBI" id="CHEBI:55474"/>
        <dbReference type="ChEBI" id="CHEBI:59789"/>
        <dbReference type="ChEBI" id="CHEBI:64479"/>
        <dbReference type="ChEBI" id="CHEBI:138651"/>
        <dbReference type="EC" id="2.3.1.184"/>
    </reaction>
</comment>
<evidence type="ECO:0000256" key="2">
    <source>
        <dbReference type="ARBA" id="ARBA00022654"/>
    </source>
</evidence>
<keyword evidence="3 8" id="KW-0808">Transferase</keyword>
<dbReference type="Pfam" id="PF00765">
    <property type="entry name" value="Autoind_synth"/>
    <property type="match status" value="1"/>
</dbReference>
<dbReference type="EMBL" id="CYSA01000005">
    <property type="protein sequence ID" value="CUH63035.1"/>
    <property type="molecule type" value="Genomic_DNA"/>
</dbReference>
<dbReference type="InterPro" id="IPR016181">
    <property type="entry name" value="Acyl_CoA_acyltransferase"/>
</dbReference>
<evidence type="ECO:0000256" key="1">
    <source>
        <dbReference type="ARBA" id="ARBA00012340"/>
    </source>
</evidence>
<gene>
    <name evidence="9" type="primary">lasI</name>
    <name evidence="9" type="ORF">TG4357_00442</name>
</gene>
<keyword evidence="5 7" id="KW-0071">Autoinducer synthesis</keyword>
<organism evidence="9 10">
    <name type="scientific">Thalassovita gelatinovora</name>
    <name type="common">Thalassobius gelatinovorus</name>
    <dbReference type="NCBI Taxonomy" id="53501"/>
    <lineage>
        <taxon>Bacteria</taxon>
        <taxon>Pseudomonadati</taxon>
        <taxon>Pseudomonadota</taxon>
        <taxon>Alphaproteobacteria</taxon>
        <taxon>Rhodobacterales</taxon>
        <taxon>Roseobacteraceae</taxon>
        <taxon>Thalassovita</taxon>
    </lineage>
</organism>
<reference evidence="9 10" key="1">
    <citation type="submission" date="2015-09" db="EMBL/GenBank/DDBJ databases">
        <authorList>
            <consortium name="Swine Surveillance"/>
        </authorList>
    </citation>
    <scope>NUCLEOTIDE SEQUENCE [LARGE SCALE GENOMIC DNA]</scope>
    <source>
        <strain evidence="9 10">CECT 4357</strain>
    </source>
</reference>
<evidence type="ECO:0000256" key="4">
    <source>
        <dbReference type="ARBA" id="ARBA00022691"/>
    </source>
</evidence>
<evidence type="ECO:0000256" key="6">
    <source>
        <dbReference type="ARBA" id="ARBA00048576"/>
    </source>
</evidence>
<evidence type="ECO:0000256" key="7">
    <source>
        <dbReference type="PROSITE-ProRule" id="PRU00533"/>
    </source>
</evidence>
<dbReference type="PROSITE" id="PS00949">
    <property type="entry name" value="AUTOINDUCER_SYNTH_1"/>
    <property type="match status" value="1"/>
</dbReference>
<sequence>MIIVIDALNRHLFSDVLAEMHALRARVFAGRLGWEVDVKNGMEIDQFDALNPAHVVCLDDDGDVVGCMRLLQTTGPHMLADVFYNILDGEPPLRSARIWEATRFCVDTEKLKGTTKNNSISYVTSEVMIGAFEYAQQAGVLDAIAVIDPVMDRVMKRSRNAPYDYLGSAKQMGKVKAMAALMDCSDERIDGIRDFAGITQNVFASNEDALALFNSGVHAHTHQTAGIALESAYDFDPQPTEMRKPTLDDLRLYCEDQIASAHTAADKAAAHALKLELSGLLTTTPAARRCDA</sequence>